<dbReference type="SUPFAM" id="SSF56831">
    <property type="entry name" value="Reovirus inner layer core protein p3"/>
    <property type="match status" value="1"/>
</dbReference>
<dbReference type="KEGG" id="vg:25067794"/>
<proteinExistence type="predicted"/>
<accession>A0A0H4M5A1</accession>
<organism evidence="3 4">
    <name type="scientific">Wad Medani virus</name>
    <dbReference type="NCBI Taxonomy" id="40067"/>
    <lineage>
        <taxon>Viruses</taxon>
        <taxon>Riboviria</taxon>
        <taxon>Orthornavirae</taxon>
        <taxon>Duplornaviricota</taxon>
        <taxon>Resentoviricetes</taxon>
        <taxon>Reovirales</taxon>
        <taxon>Sedoreoviridae</taxon>
        <taxon>Orbivirus</taxon>
        <taxon>Orbivirus wadmedaniense</taxon>
    </lineage>
</organism>
<dbReference type="GeneID" id="25067794"/>
<dbReference type="InterPro" id="IPR016029">
    <property type="entry name" value="Inner_layer_core_VP3_Reovir"/>
</dbReference>
<sequence>MGTQKPETQYPATNTQPLSAAYLQGDELKHDTGPLLSIFALQSVLEKVRAAQTALRNEGAEPDPVLPAIDTIFSALSDLANERGYRVEKHVPCSYRFHRTQSDTYFFQVDQMFEKIAAPRSYSLDTSPELLSLVSDRVRQLRDAGSFILHAVPTRYIQGREVVGMDALGVDVDGLFKILDPRLRYQLQERLDQLIVLNQDFHDIFVDTYMAACPAPVYEVHRAVMGFVMRDHRQYYHRVMEWLNDYGEFKRVHHTRELLTDVFAPDTVYVQSFDIPADPNIIWEVPRSGIANLIINAALGMPTGAYIAPNPRLATVTIASRVTTTTPFGTILSMTPTEAQMNDVRKIYLALLFPNQILLEIRPEPGHQTDAVASAVAGILSKMMFSYGPRLFNITPHAARMIDCACASFLQMAGDGRRVIRRGPTREPLDFQIVEGHAAFDANVLRADPATGRGFSSWHADAVGQGNTPYPHIRRRIFYLGYDPEDVIDERFSGDDFRYPLHDIICEALRISGHVAERNYIEAMRQHHVVRMAYVNQVINRDLVSAFSLPDDRFDGLGANIPRDAKNADGPVVLDVSFLSIIHAFRLRFLPLSRPQRVIEQPLLESVYTSYLSVAKEAARSLQAFQNANNESFMDARPMDVWKAVYPRIPEPIRKILEMTGQHSFITGRDVDVWMGSQLMQPSLLLAAEQTAWRLAMDPQVIGFSREVYLHREIIPQHTLEDVAEFRRAAVYYTNVMDGRPPNDRRVVLSRNIMARNAGAGRLKLMLKGMLDNGMFVQTGAALRPLILSIHAGLPPHDVLSALPYVYRRATAEGPTARVELSLIHPAQIYYILFEADELSFPDELTSLTPTYSLVKVALDEPPVRRVDFECALAAINRDFHSIRSKVRILDLAGVLRSGSQFSIPSTVL</sequence>
<dbReference type="GO" id="GO:0005198">
    <property type="term" value="F:structural molecule activity"/>
    <property type="evidence" value="ECO:0007669"/>
    <property type="project" value="InterPro"/>
</dbReference>
<reference evidence="3 4" key="1">
    <citation type="journal article" date="2015" name="Viruses">
        <title>Genetic characterization of the tick-borne orbiviruses.</title>
        <authorList>
            <person name="Belaganahalli M.N."/>
            <person name="Maan S."/>
            <person name="Maan N.S."/>
            <person name="Brownlie J."/>
            <person name="Tesh R."/>
            <person name="Attoui H."/>
            <person name="Mertens P.P."/>
        </authorList>
    </citation>
    <scope>NUCLEOTIDE SEQUENCE [LARGE SCALE GENOMIC DNA]</scope>
    <source>
        <strain evidence="3">SUD1952/01</strain>
    </source>
</reference>
<evidence type="ECO:0000256" key="1">
    <source>
        <dbReference type="ARBA" id="ARBA00004328"/>
    </source>
</evidence>
<dbReference type="InterPro" id="IPR002614">
    <property type="entry name" value="Inner_layer_core_VP3_Orbivir"/>
</dbReference>
<keyword evidence="2" id="KW-0946">Virion</keyword>
<keyword evidence="4" id="KW-1185">Reference proteome</keyword>
<dbReference type="RefSeq" id="YP_009158883.1">
    <property type="nucleotide sequence ID" value="NC_027539.1"/>
</dbReference>
<name>A0A0H4M5A1_9REOV</name>
<evidence type="ECO:0000313" key="4">
    <source>
        <dbReference type="Proteomes" id="UP000202024"/>
    </source>
</evidence>
<dbReference type="GO" id="GO:0044423">
    <property type="term" value="C:virion component"/>
    <property type="evidence" value="ECO:0007669"/>
    <property type="project" value="UniProtKB-KW"/>
</dbReference>
<gene>
    <name evidence="3" type="primary">VP2</name>
</gene>
<evidence type="ECO:0000256" key="2">
    <source>
        <dbReference type="ARBA" id="ARBA00022844"/>
    </source>
</evidence>
<dbReference type="Pfam" id="PF01700">
    <property type="entry name" value="Orbi_VP3"/>
    <property type="match status" value="1"/>
</dbReference>
<protein>
    <submittedName>
        <fullName evidence="3">Inner core protein</fullName>
    </submittedName>
</protein>
<comment type="subcellular location">
    <subcellularLocation>
        <location evidence="1">Virion</location>
    </subcellularLocation>
</comment>
<dbReference type="Proteomes" id="UP000202024">
    <property type="component" value="Genome"/>
</dbReference>
<dbReference type="OrthoDB" id="888at10239"/>
<dbReference type="EMBL" id="KP268805">
    <property type="protein sequence ID" value="AKP24074.1"/>
    <property type="molecule type" value="Genomic_RNA"/>
</dbReference>
<evidence type="ECO:0000313" key="3">
    <source>
        <dbReference type="EMBL" id="AKP24074.1"/>
    </source>
</evidence>